<organism evidence="6 7">
    <name type="scientific">Marinomonas ostreistagni</name>
    <dbReference type="NCBI Taxonomy" id="359209"/>
    <lineage>
        <taxon>Bacteria</taxon>
        <taxon>Pseudomonadati</taxon>
        <taxon>Pseudomonadota</taxon>
        <taxon>Gammaproteobacteria</taxon>
        <taxon>Oceanospirillales</taxon>
        <taxon>Oceanospirillaceae</taxon>
        <taxon>Marinomonas</taxon>
    </lineage>
</organism>
<evidence type="ECO:0000313" key="6">
    <source>
        <dbReference type="EMBL" id="MBJ7550337.1"/>
    </source>
</evidence>
<name>A0ABS0Z9K3_9GAMM</name>
<dbReference type="GO" id="GO:0016746">
    <property type="term" value="F:acyltransferase activity"/>
    <property type="evidence" value="ECO:0007669"/>
    <property type="project" value="UniProtKB-KW"/>
</dbReference>
<accession>A0ABS0Z9K3</accession>
<dbReference type="PANTHER" id="PTHR10434">
    <property type="entry name" value="1-ACYL-SN-GLYCEROL-3-PHOSPHATE ACYLTRANSFERASE"/>
    <property type="match status" value="1"/>
</dbReference>
<dbReference type="CDD" id="cd07989">
    <property type="entry name" value="LPLAT_AGPAT-like"/>
    <property type="match status" value="1"/>
</dbReference>
<evidence type="ECO:0000259" key="5">
    <source>
        <dbReference type="SMART" id="SM00563"/>
    </source>
</evidence>
<sequence>MFTKIEFCWRWFATAFSFFVFGVGGITLSIVAFPILRCLPVTAVRRAFLAKRLIHLIFRFYIEMMRFLGVLTYQTKHLERLHNAKLVLANHPSLIDVVFLIALIPNANCVVKGKLTRNIFTRGPIKMAGYIINEENENVIELAREAIAEHDALIVFPEGTRSVPNEPITLKRGASQIALRVPADITPVIIQSFPSTLTKQDRWYQIPKTRVHFTLEVKPVISVQPYISDMRLPVAARRLSSDLAEFFNEELQLNV</sequence>
<protein>
    <submittedName>
        <fullName evidence="6">1-acyl-sn-glycerol-3-phosphate acyltransferase</fullName>
    </submittedName>
</protein>
<keyword evidence="7" id="KW-1185">Reference proteome</keyword>
<reference evidence="6 7" key="1">
    <citation type="submission" date="2020-12" db="EMBL/GenBank/DDBJ databases">
        <title>Comparative genome analysis of fungal antagonists Marinomonas ostreistagni 398 and M. spartinae 468.</title>
        <authorList>
            <person name="Fields J.L."/>
            <person name="Mavrodi O.V."/>
            <person name="Biber P.D."/>
            <person name="Indest K.J."/>
            <person name="Mavrodi D.V."/>
        </authorList>
    </citation>
    <scope>NUCLEOTIDE SEQUENCE [LARGE SCALE GENOMIC DNA]</scope>
    <source>
        <strain evidence="6 7">USM7</strain>
    </source>
</reference>
<evidence type="ECO:0000256" key="4">
    <source>
        <dbReference type="SAM" id="Phobius"/>
    </source>
</evidence>
<keyword evidence="4" id="KW-1133">Transmembrane helix</keyword>
<dbReference type="SMART" id="SM00563">
    <property type="entry name" value="PlsC"/>
    <property type="match status" value="1"/>
</dbReference>
<dbReference type="Pfam" id="PF01553">
    <property type="entry name" value="Acyltransferase"/>
    <property type="match status" value="1"/>
</dbReference>
<gene>
    <name evidence="6" type="ORF">JHD44_06560</name>
</gene>
<keyword evidence="2" id="KW-0808">Transferase</keyword>
<dbReference type="Proteomes" id="UP000598488">
    <property type="component" value="Unassembled WGS sequence"/>
</dbReference>
<dbReference type="PANTHER" id="PTHR10434:SF66">
    <property type="entry name" value="PHOSPHOLIPID_GLYCEROL ACYLTRANSFERASE DOMAIN-CONTAINING PROTEIN"/>
    <property type="match status" value="1"/>
</dbReference>
<comment type="pathway">
    <text evidence="1">Lipid metabolism.</text>
</comment>
<evidence type="ECO:0000256" key="2">
    <source>
        <dbReference type="ARBA" id="ARBA00022679"/>
    </source>
</evidence>
<comment type="caution">
    <text evidence="6">The sequence shown here is derived from an EMBL/GenBank/DDBJ whole genome shotgun (WGS) entry which is preliminary data.</text>
</comment>
<evidence type="ECO:0000313" key="7">
    <source>
        <dbReference type="Proteomes" id="UP000598488"/>
    </source>
</evidence>
<keyword evidence="4" id="KW-0812">Transmembrane</keyword>
<dbReference type="RefSeq" id="WP_199461969.1">
    <property type="nucleotide sequence ID" value="NZ_JAEMUH010000005.1"/>
</dbReference>
<dbReference type="InterPro" id="IPR002123">
    <property type="entry name" value="Plipid/glycerol_acylTrfase"/>
</dbReference>
<feature type="transmembrane region" description="Helical" evidence="4">
    <location>
        <begin position="12"/>
        <end position="36"/>
    </location>
</feature>
<proteinExistence type="predicted"/>
<keyword evidence="4" id="KW-0472">Membrane</keyword>
<evidence type="ECO:0000256" key="1">
    <source>
        <dbReference type="ARBA" id="ARBA00005189"/>
    </source>
</evidence>
<feature type="domain" description="Phospholipid/glycerol acyltransferase" evidence="5">
    <location>
        <begin position="85"/>
        <end position="193"/>
    </location>
</feature>
<keyword evidence="3 6" id="KW-0012">Acyltransferase</keyword>
<dbReference type="EMBL" id="JAEMUH010000005">
    <property type="protein sequence ID" value="MBJ7550337.1"/>
    <property type="molecule type" value="Genomic_DNA"/>
</dbReference>
<evidence type="ECO:0000256" key="3">
    <source>
        <dbReference type="ARBA" id="ARBA00023315"/>
    </source>
</evidence>
<dbReference type="SUPFAM" id="SSF69593">
    <property type="entry name" value="Glycerol-3-phosphate (1)-acyltransferase"/>
    <property type="match status" value="1"/>
</dbReference>